<protein>
    <submittedName>
        <fullName evidence="2">Uncharacterized protein</fullName>
    </submittedName>
</protein>
<evidence type="ECO:0000313" key="3">
    <source>
        <dbReference type="Proteomes" id="UP000693946"/>
    </source>
</evidence>
<evidence type="ECO:0000313" key="2">
    <source>
        <dbReference type="EMBL" id="KAG7496336.1"/>
    </source>
</evidence>
<evidence type="ECO:0000256" key="1">
    <source>
        <dbReference type="SAM" id="Phobius"/>
    </source>
</evidence>
<comment type="caution">
    <text evidence="2">The sequence shown here is derived from an EMBL/GenBank/DDBJ whole genome shotgun (WGS) entry which is preliminary data.</text>
</comment>
<feature type="transmembrane region" description="Helical" evidence="1">
    <location>
        <begin position="81"/>
        <end position="99"/>
    </location>
</feature>
<name>A0AAV6QW95_SOLSE</name>
<keyword evidence="1" id="KW-0472">Membrane</keyword>
<keyword evidence="1" id="KW-1133">Transmembrane helix</keyword>
<gene>
    <name evidence="2" type="ORF">JOB18_016963</name>
</gene>
<keyword evidence="3" id="KW-1185">Reference proteome</keyword>
<reference evidence="2 3" key="1">
    <citation type="journal article" date="2021" name="Sci. Rep.">
        <title>Chromosome anchoring in Senegalese sole (Solea senegalensis) reveals sex-associated markers and genome rearrangements in flatfish.</title>
        <authorList>
            <person name="Guerrero-Cozar I."/>
            <person name="Gomez-Garrido J."/>
            <person name="Berbel C."/>
            <person name="Martinez-Blanch J.F."/>
            <person name="Alioto T."/>
            <person name="Claros M.G."/>
            <person name="Gagnaire P.A."/>
            <person name="Manchado M."/>
        </authorList>
    </citation>
    <scope>NUCLEOTIDE SEQUENCE [LARGE SCALE GENOMIC DNA]</scope>
    <source>
        <strain evidence="2">Sse05_10M</strain>
    </source>
</reference>
<sequence length="181" mass="20007">MSLNTSSNITVPSSLACKSNSSAYPPIFMCFDNQVSSAIYTAFSTVTILFVLPMCGAVIWKGFCRWRFTGMASKTSSQSDIFVFYMVTTEFVGIMANGSRIKIQDYQWQTELKTLPRKQDVLSKTVVVKDSHQDGGTMDMKGRLTDVGSLTLWTDSEVLVTLGCLPVEINKSFGREGTGEF</sequence>
<accession>A0AAV6QW95</accession>
<organism evidence="2 3">
    <name type="scientific">Solea senegalensis</name>
    <name type="common">Senegalese sole</name>
    <dbReference type="NCBI Taxonomy" id="28829"/>
    <lineage>
        <taxon>Eukaryota</taxon>
        <taxon>Metazoa</taxon>
        <taxon>Chordata</taxon>
        <taxon>Craniata</taxon>
        <taxon>Vertebrata</taxon>
        <taxon>Euteleostomi</taxon>
        <taxon>Actinopterygii</taxon>
        <taxon>Neopterygii</taxon>
        <taxon>Teleostei</taxon>
        <taxon>Neoteleostei</taxon>
        <taxon>Acanthomorphata</taxon>
        <taxon>Carangaria</taxon>
        <taxon>Pleuronectiformes</taxon>
        <taxon>Pleuronectoidei</taxon>
        <taxon>Soleidae</taxon>
        <taxon>Solea</taxon>
    </lineage>
</organism>
<feature type="transmembrane region" description="Helical" evidence="1">
    <location>
        <begin position="38"/>
        <end position="60"/>
    </location>
</feature>
<dbReference type="Proteomes" id="UP000693946">
    <property type="component" value="Linkage Group LG3"/>
</dbReference>
<dbReference type="EMBL" id="JAGKHQ010000015">
    <property type="protein sequence ID" value="KAG7496336.1"/>
    <property type="molecule type" value="Genomic_DNA"/>
</dbReference>
<proteinExistence type="predicted"/>
<dbReference type="AlphaFoldDB" id="A0AAV6QW95"/>
<keyword evidence="1" id="KW-0812">Transmembrane</keyword>